<protein>
    <submittedName>
        <fullName evidence="10">D-alanyl-D-alanine carboxypeptidase family protein</fullName>
        <ecNumber evidence="10">3.4.-.-</ecNumber>
    </submittedName>
</protein>
<dbReference type="Gene3D" id="3.40.710.10">
    <property type="entry name" value="DD-peptidase/beta-lactamase superfamily"/>
    <property type="match status" value="1"/>
</dbReference>
<feature type="chain" id="PRO_5045693180" evidence="8">
    <location>
        <begin position="25"/>
        <end position="321"/>
    </location>
</feature>
<evidence type="ECO:0000313" key="11">
    <source>
        <dbReference type="Proteomes" id="UP001596492"/>
    </source>
</evidence>
<reference evidence="11" key="1">
    <citation type="journal article" date="2019" name="Int. J. Syst. Evol. Microbiol.">
        <title>The Global Catalogue of Microorganisms (GCM) 10K type strain sequencing project: providing services to taxonomists for standard genome sequencing and annotation.</title>
        <authorList>
            <consortium name="The Broad Institute Genomics Platform"/>
            <consortium name="The Broad Institute Genome Sequencing Center for Infectious Disease"/>
            <person name="Wu L."/>
            <person name="Ma J."/>
        </authorList>
    </citation>
    <scope>NUCLEOTIDE SEQUENCE [LARGE SCALE GENOMIC DNA]</scope>
    <source>
        <strain evidence="11">CCUG 51308</strain>
    </source>
</reference>
<dbReference type="SUPFAM" id="SSF56601">
    <property type="entry name" value="beta-lactamase/transpeptidase-like"/>
    <property type="match status" value="1"/>
</dbReference>
<keyword evidence="6" id="KW-0961">Cell wall biogenesis/degradation</keyword>
<keyword evidence="2 8" id="KW-0732">Signal</keyword>
<sequence length="321" mass="34775">MTIQSKFAGLTRKLLIAGTLSVLAACPSWAEKYASYVIDIDTNTVLHARNADEPRFPASITKVMTLYMVFDALESGDLMLTDELKISKTAAAQAPSKLYLKPGETITVETAISALVTKSANDAAVVIAERLGGTETRFAALMTAKARQLGLKNTRFKNASGLPDAAQVSTAHDLALLGEAMLVDHADYYDYFSITEFQYGRAKYKNHNNLLDKVRGVDGIKTGYTRASGFNLLASAERDGHRVIAVMLGGSTSKSRDMHVTDLLEAAFDVIETDGSDKKPSITTRIAFNELRGMTTDDLNSITLNDMAEVDESIVEQGSSK</sequence>
<evidence type="ECO:0000259" key="9">
    <source>
        <dbReference type="Pfam" id="PF00768"/>
    </source>
</evidence>
<keyword evidence="3 10" id="KW-0378">Hydrolase</keyword>
<dbReference type="EC" id="3.4.-.-" evidence="10"/>
<accession>A0ABW2IGZ7</accession>
<evidence type="ECO:0000256" key="3">
    <source>
        <dbReference type="ARBA" id="ARBA00022801"/>
    </source>
</evidence>
<evidence type="ECO:0000256" key="4">
    <source>
        <dbReference type="ARBA" id="ARBA00022960"/>
    </source>
</evidence>
<dbReference type="InterPro" id="IPR018044">
    <property type="entry name" value="Peptidase_S11"/>
</dbReference>
<dbReference type="PANTHER" id="PTHR21581:SF6">
    <property type="entry name" value="TRAFFICKING PROTEIN PARTICLE COMPLEX SUBUNIT 12"/>
    <property type="match status" value="1"/>
</dbReference>
<keyword evidence="5" id="KW-0573">Peptidoglycan synthesis</keyword>
<proteinExistence type="inferred from homology"/>
<dbReference type="EMBL" id="JBHTBR010000002">
    <property type="protein sequence ID" value="MFC7290120.1"/>
    <property type="molecule type" value="Genomic_DNA"/>
</dbReference>
<dbReference type="GO" id="GO:0004180">
    <property type="term" value="F:carboxypeptidase activity"/>
    <property type="evidence" value="ECO:0007669"/>
    <property type="project" value="UniProtKB-KW"/>
</dbReference>
<dbReference type="PRINTS" id="PR00725">
    <property type="entry name" value="DADACBPTASE1"/>
</dbReference>
<gene>
    <name evidence="10" type="ORF">ACFQS8_00700</name>
</gene>
<organism evidence="10 11">
    <name type="scientific">Hirschia litorea</name>
    <dbReference type="NCBI Taxonomy" id="1199156"/>
    <lineage>
        <taxon>Bacteria</taxon>
        <taxon>Pseudomonadati</taxon>
        <taxon>Pseudomonadota</taxon>
        <taxon>Alphaproteobacteria</taxon>
        <taxon>Hyphomonadales</taxon>
        <taxon>Hyphomonadaceae</taxon>
        <taxon>Hirschia</taxon>
    </lineage>
</organism>
<dbReference type="Proteomes" id="UP001596492">
    <property type="component" value="Unassembled WGS sequence"/>
</dbReference>
<dbReference type="Pfam" id="PF00768">
    <property type="entry name" value="Peptidase_S11"/>
    <property type="match status" value="1"/>
</dbReference>
<keyword evidence="10" id="KW-0645">Protease</keyword>
<evidence type="ECO:0000256" key="2">
    <source>
        <dbReference type="ARBA" id="ARBA00022729"/>
    </source>
</evidence>
<comment type="similarity">
    <text evidence="1 7">Belongs to the peptidase S11 family.</text>
</comment>
<evidence type="ECO:0000256" key="8">
    <source>
        <dbReference type="SAM" id="SignalP"/>
    </source>
</evidence>
<evidence type="ECO:0000256" key="1">
    <source>
        <dbReference type="ARBA" id="ARBA00007164"/>
    </source>
</evidence>
<evidence type="ECO:0000313" key="10">
    <source>
        <dbReference type="EMBL" id="MFC7290120.1"/>
    </source>
</evidence>
<keyword evidence="10" id="KW-0121">Carboxypeptidase</keyword>
<evidence type="ECO:0000256" key="5">
    <source>
        <dbReference type="ARBA" id="ARBA00022984"/>
    </source>
</evidence>
<keyword evidence="4" id="KW-0133">Cell shape</keyword>
<evidence type="ECO:0000256" key="6">
    <source>
        <dbReference type="ARBA" id="ARBA00023316"/>
    </source>
</evidence>
<dbReference type="PROSITE" id="PS51257">
    <property type="entry name" value="PROKAR_LIPOPROTEIN"/>
    <property type="match status" value="1"/>
</dbReference>
<dbReference type="PANTHER" id="PTHR21581">
    <property type="entry name" value="D-ALANYL-D-ALANINE CARBOXYPEPTIDASE"/>
    <property type="match status" value="1"/>
</dbReference>
<feature type="signal peptide" evidence="8">
    <location>
        <begin position="1"/>
        <end position="24"/>
    </location>
</feature>
<comment type="caution">
    <text evidence="10">The sequence shown here is derived from an EMBL/GenBank/DDBJ whole genome shotgun (WGS) entry which is preliminary data.</text>
</comment>
<feature type="domain" description="Peptidase S11 D-alanyl-D-alanine carboxypeptidase A N-terminal" evidence="9">
    <location>
        <begin position="36"/>
        <end position="251"/>
    </location>
</feature>
<dbReference type="RefSeq" id="WP_382164743.1">
    <property type="nucleotide sequence ID" value="NZ_JBHTBR010000002.1"/>
</dbReference>
<dbReference type="InterPro" id="IPR001967">
    <property type="entry name" value="Peptidase_S11_N"/>
</dbReference>
<name>A0ABW2IGZ7_9PROT</name>
<keyword evidence="11" id="KW-1185">Reference proteome</keyword>
<evidence type="ECO:0000256" key="7">
    <source>
        <dbReference type="RuleBase" id="RU004016"/>
    </source>
</evidence>
<dbReference type="InterPro" id="IPR012338">
    <property type="entry name" value="Beta-lactam/transpept-like"/>
</dbReference>